<keyword evidence="2 3" id="KW-0274">FAD</keyword>
<dbReference type="InterPro" id="IPR007867">
    <property type="entry name" value="GMC_OxRtase_C"/>
</dbReference>
<evidence type="ECO:0000256" key="2">
    <source>
        <dbReference type="PIRSR" id="PIRSR000137-2"/>
    </source>
</evidence>
<dbReference type="InterPro" id="IPR012132">
    <property type="entry name" value="GMC_OxRdtase"/>
</dbReference>
<organism evidence="6">
    <name type="scientific">Aceria tosichella</name>
    <name type="common">wheat curl mite</name>
    <dbReference type="NCBI Taxonomy" id="561515"/>
    <lineage>
        <taxon>Eukaryota</taxon>
        <taxon>Metazoa</taxon>
        <taxon>Ecdysozoa</taxon>
        <taxon>Arthropoda</taxon>
        <taxon>Chelicerata</taxon>
        <taxon>Arachnida</taxon>
        <taxon>Acari</taxon>
        <taxon>Acariformes</taxon>
        <taxon>Trombidiformes</taxon>
        <taxon>Prostigmata</taxon>
        <taxon>Eupodina</taxon>
        <taxon>Eriophyoidea</taxon>
        <taxon>Eriophyidae</taxon>
        <taxon>Eriophyinae</taxon>
        <taxon>Aceriini</taxon>
        <taxon>Aceria</taxon>
    </lineage>
</organism>
<comment type="similarity">
    <text evidence="1 3">Belongs to the GMC oxidoreductase family.</text>
</comment>
<dbReference type="EMBL" id="GGYP01002355">
    <property type="protein sequence ID" value="MDE47126.1"/>
    <property type="molecule type" value="Transcribed_RNA"/>
</dbReference>
<evidence type="ECO:0000256" key="1">
    <source>
        <dbReference type="ARBA" id="ARBA00010790"/>
    </source>
</evidence>
<dbReference type="SUPFAM" id="SSF51905">
    <property type="entry name" value="FAD/NAD(P)-binding domain"/>
    <property type="match status" value="1"/>
</dbReference>
<proteinExistence type="inferred from homology"/>
<name>A0A6G1S9D8_9ACAR</name>
<dbReference type="PANTHER" id="PTHR11552">
    <property type="entry name" value="GLUCOSE-METHANOL-CHOLINE GMC OXIDOREDUCTASE"/>
    <property type="match status" value="1"/>
</dbReference>
<gene>
    <name evidence="6" type="primary">Gld_9</name>
    <name evidence="6" type="ORF">g.17020</name>
</gene>
<dbReference type="PANTHER" id="PTHR11552:SF227">
    <property type="entry name" value="GLUCOSE DEHYDROGENASE [FAD, QUINONE]-LIKE PROTEIN"/>
    <property type="match status" value="1"/>
</dbReference>
<dbReference type="InterPro" id="IPR000172">
    <property type="entry name" value="GMC_OxRdtase_N"/>
</dbReference>
<evidence type="ECO:0000256" key="3">
    <source>
        <dbReference type="RuleBase" id="RU003968"/>
    </source>
</evidence>
<comment type="cofactor">
    <cofactor evidence="2">
        <name>FAD</name>
        <dbReference type="ChEBI" id="CHEBI:57692"/>
    </cofactor>
</comment>
<dbReference type="Gene3D" id="3.30.560.10">
    <property type="entry name" value="Glucose Oxidase, domain 3"/>
    <property type="match status" value="1"/>
</dbReference>
<dbReference type="PROSITE" id="PS00623">
    <property type="entry name" value="GMC_OXRED_1"/>
    <property type="match status" value="1"/>
</dbReference>
<evidence type="ECO:0000259" key="4">
    <source>
        <dbReference type="PROSITE" id="PS00623"/>
    </source>
</evidence>
<dbReference type="Pfam" id="PF00732">
    <property type="entry name" value="GMC_oxred_N"/>
    <property type="match status" value="1"/>
</dbReference>
<sequence>MRYFTPISPTVAPLLSMLLAYINDQLVDITRNEWHNEYDYIIVGAGSAGAVLANRLSEDSKVTVLLLEAGGRENYLSEVPFAAPLLWKGELDWAYHSEPQKNACRAMKQRREFMARGKVLGGSSTINSLLYVRGNKRDYDKWAENGCAAWSWEEVFPYFLKSEDMTDVSYADNGYHGTGGYQTVSVPAVHDTVSEDFLKAGQHLGYPIGDYNGPIQSVFAYPQGTVRDGRRCSTAKAFLEPAANRPNLHIVTYALATKILTRPENRGGCEAYGVEFTRSNKVHKVQAREEVILSAGATNSPQLLMLSGIGPAEHLEKFNIPVVADLPVGENLQDHIYSGLYFKTSPAVEGTKPTFGFNITSEAVVKFMKDKVGPILSLGGVEAFGFIKTNATDPTDDWPDFQIHMLPQFAAIGSILLKDIQDLTDEFVEQFLKPYERADSMLMFPVMLRPKSRGFVRLRSTNPTDSPLIDPQYYSHPDDIKSMVDAMKICIELSKTPPMQRHKPELFTSLVPGCEHYQPYSDDYLACLAQAFTITLYHPVGTCRMGPLDDPATVVDPELRVKGVSRLRVVDASIMPTIVSGNTNAPVIMIGERASDFIKASKVHQTS</sequence>
<feature type="domain" description="Glucose-methanol-choline oxidoreductase N-terminal" evidence="4">
    <location>
        <begin position="117"/>
        <end position="140"/>
    </location>
</feature>
<dbReference type="Pfam" id="PF05199">
    <property type="entry name" value="GMC_oxred_C"/>
    <property type="match status" value="1"/>
</dbReference>
<dbReference type="PROSITE" id="PS00624">
    <property type="entry name" value="GMC_OXRED_2"/>
    <property type="match status" value="1"/>
</dbReference>
<dbReference type="GO" id="GO:0050660">
    <property type="term" value="F:flavin adenine dinucleotide binding"/>
    <property type="evidence" value="ECO:0007669"/>
    <property type="project" value="InterPro"/>
</dbReference>
<keyword evidence="3" id="KW-0285">Flavoprotein</keyword>
<evidence type="ECO:0000313" key="6">
    <source>
        <dbReference type="EMBL" id="MDE47126.1"/>
    </source>
</evidence>
<dbReference type="InterPro" id="IPR036188">
    <property type="entry name" value="FAD/NAD-bd_sf"/>
</dbReference>
<dbReference type="Gene3D" id="3.50.50.60">
    <property type="entry name" value="FAD/NAD(P)-binding domain"/>
    <property type="match status" value="1"/>
</dbReference>
<reference evidence="6" key="1">
    <citation type="submission" date="2018-10" db="EMBL/GenBank/DDBJ databases">
        <title>Transcriptome assembly of Aceria tosichella (Wheat curl mite) Type 2.</title>
        <authorList>
            <person name="Scully E.D."/>
            <person name="Geib S.M."/>
            <person name="Palmer N.A."/>
            <person name="Gupta A.K."/>
            <person name="Sarath G."/>
            <person name="Tatineni S."/>
        </authorList>
    </citation>
    <scope>NUCLEOTIDE SEQUENCE</scope>
    <source>
        <strain evidence="6">LincolnNE</strain>
    </source>
</reference>
<dbReference type="SUPFAM" id="SSF54373">
    <property type="entry name" value="FAD-linked reductases, C-terminal domain"/>
    <property type="match status" value="1"/>
</dbReference>
<dbReference type="GO" id="GO:0016614">
    <property type="term" value="F:oxidoreductase activity, acting on CH-OH group of donors"/>
    <property type="evidence" value="ECO:0007669"/>
    <property type="project" value="InterPro"/>
</dbReference>
<feature type="domain" description="Glucose-methanol-choline oxidoreductase N-terminal" evidence="5">
    <location>
        <begin position="296"/>
        <end position="310"/>
    </location>
</feature>
<feature type="binding site" evidence="2">
    <location>
        <position position="119"/>
    </location>
    <ligand>
        <name>FAD</name>
        <dbReference type="ChEBI" id="CHEBI:57692"/>
    </ligand>
</feature>
<dbReference type="AlphaFoldDB" id="A0A6G1S9D8"/>
<evidence type="ECO:0000259" key="5">
    <source>
        <dbReference type="PROSITE" id="PS00624"/>
    </source>
</evidence>
<accession>A0A6G1S9D8</accession>
<protein>
    <submittedName>
        <fullName evidence="6">Glucose dehydrogenase</fullName>
    </submittedName>
</protein>
<dbReference type="PIRSF" id="PIRSF000137">
    <property type="entry name" value="Alcohol_oxidase"/>
    <property type="match status" value="1"/>
</dbReference>